<evidence type="ECO:0000313" key="2">
    <source>
        <dbReference type="EMBL" id="TWJ08620.1"/>
    </source>
</evidence>
<feature type="transmembrane region" description="Helical" evidence="1">
    <location>
        <begin position="434"/>
        <end position="453"/>
    </location>
</feature>
<feature type="transmembrane region" description="Helical" evidence="1">
    <location>
        <begin position="345"/>
        <end position="365"/>
    </location>
</feature>
<feature type="transmembrane region" description="Helical" evidence="1">
    <location>
        <begin position="160"/>
        <end position="184"/>
    </location>
</feature>
<reference evidence="2 3" key="1">
    <citation type="submission" date="2019-07" db="EMBL/GenBank/DDBJ databases">
        <title>Genomic Encyclopedia of Archaeal and Bacterial Type Strains, Phase II (KMG-II): from individual species to whole genera.</title>
        <authorList>
            <person name="Goeker M."/>
        </authorList>
    </citation>
    <scope>NUCLEOTIDE SEQUENCE [LARGE SCALE GENOMIC DNA]</scope>
    <source>
        <strain evidence="2 3">ATCC BAA-2084</strain>
    </source>
</reference>
<organism evidence="2 3">
    <name type="scientific">Altererythrobacter ishigakiensis</name>
    <dbReference type="NCBI Taxonomy" id="476157"/>
    <lineage>
        <taxon>Bacteria</taxon>
        <taxon>Pseudomonadati</taxon>
        <taxon>Pseudomonadota</taxon>
        <taxon>Alphaproteobacteria</taxon>
        <taxon>Sphingomonadales</taxon>
        <taxon>Erythrobacteraceae</taxon>
        <taxon>Altererythrobacter</taxon>
    </lineage>
</organism>
<sequence>MIQTSHWLLSRTAGLLILLAVTLWLLVPEFSGPSYYYFSNQDLPATLLILPFIALAAFWWPAVRLPDQLPSPKTVLTTALLLVGILWAGTQWPMLNYPLTRDEHMAIFDAQTFATGKLAQPLAAEWREYFRAISPDFLREVPENALLSSGYLPGHSMMRALFGVIADPALMNPILWAIGFLALYDIARRLFADTPGAVWIALATYLFSAQVLVNAMTSYAMTAHLALNLVWLALFVRGKWWQHVLVLAIGFLALGLHQLTYHPLFAGPFILMLLVERRWPLFTVYALFYSAAGLFWLSYPSIVLSSFDIEASSGAASGIAGYLERIWAKAAAINLAQSALMEFNILRFMVWMPIFVLPLLVLAWPDVRRFDAIAFPLLLGIALMLLMRTILLPYQGHGWGYRSLHGLIGNVAILSGYGYVHWAKHQRERADGTLALLGGATAFVVLPFLLWSAHQFVAPYARLSAAIERQPTDYVIIDTETSLAAIDQVRNRADLSNRPLVLSSIHLDNARLVDLCAKGSVTWVDAEDIAAAELPMPAFKPFNAMRLNAKLLEECAQPFDPSMR</sequence>
<feature type="transmembrane region" description="Helical" evidence="1">
    <location>
        <begin position="279"/>
        <end position="299"/>
    </location>
</feature>
<feature type="transmembrane region" description="Helical" evidence="1">
    <location>
        <begin position="75"/>
        <end position="95"/>
    </location>
</feature>
<comment type="caution">
    <text evidence="2">The sequence shown here is derived from an EMBL/GenBank/DDBJ whole genome shotgun (WGS) entry which is preliminary data.</text>
</comment>
<evidence type="ECO:0000313" key="3">
    <source>
        <dbReference type="Proteomes" id="UP000320547"/>
    </source>
</evidence>
<keyword evidence="1" id="KW-0812">Transmembrane</keyword>
<keyword evidence="3" id="KW-1185">Reference proteome</keyword>
<dbReference type="EMBL" id="VLLK01000001">
    <property type="protein sequence ID" value="TWJ08620.1"/>
    <property type="molecule type" value="Genomic_DNA"/>
</dbReference>
<feature type="transmembrane region" description="Helical" evidence="1">
    <location>
        <begin position="372"/>
        <end position="391"/>
    </location>
</feature>
<feature type="transmembrane region" description="Helical" evidence="1">
    <location>
        <begin position="240"/>
        <end position="259"/>
    </location>
</feature>
<accession>A0A562USN0</accession>
<feature type="transmembrane region" description="Helical" evidence="1">
    <location>
        <begin position="403"/>
        <end position="422"/>
    </location>
</feature>
<gene>
    <name evidence="2" type="ORF">JN10_0235</name>
</gene>
<evidence type="ECO:0000256" key="1">
    <source>
        <dbReference type="SAM" id="Phobius"/>
    </source>
</evidence>
<protein>
    <recommendedName>
        <fullName evidence="4">Glycosyltransferase RgtA/B/C/D-like domain-containing protein</fullName>
    </recommendedName>
</protein>
<name>A0A562USN0_9SPHN</name>
<dbReference type="AlphaFoldDB" id="A0A562USN0"/>
<keyword evidence="1" id="KW-1133">Transmembrane helix</keyword>
<dbReference type="Proteomes" id="UP000320547">
    <property type="component" value="Unassembled WGS sequence"/>
</dbReference>
<feature type="transmembrane region" description="Helical" evidence="1">
    <location>
        <begin position="196"/>
        <end position="220"/>
    </location>
</feature>
<feature type="transmembrane region" description="Helical" evidence="1">
    <location>
        <begin position="12"/>
        <end position="31"/>
    </location>
</feature>
<evidence type="ECO:0008006" key="4">
    <source>
        <dbReference type="Google" id="ProtNLM"/>
    </source>
</evidence>
<proteinExistence type="predicted"/>
<keyword evidence="1" id="KW-0472">Membrane</keyword>
<feature type="transmembrane region" description="Helical" evidence="1">
    <location>
        <begin position="43"/>
        <end position="63"/>
    </location>
</feature>